<evidence type="ECO:0000256" key="2">
    <source>
        <dbReference type="ARBA" id="ARBA00022475"/>
    </source>
</evidence>
<dbReference type="RefSeq" id="WP_375355698.1">
    <property type="nucleotide sequence ID" value="NZ_JBHHMI010000010.1"/>
</dbReference>
<dbReference type="Gene3D" id="1.10.287.950">
    <property type="entry name" value="Methyl-accepting chemotaxis protein"/>
    <property type="match status" value="1"/>
</dbReference>
<dbReference type="CDD" id="cd12914">
    <property type="entry name" value="PDC1_DGC_like"/>
    <property type="match status" value="1"/>
</dbReference>
<evidence type="ECO:0000256" key="6">
    <source>
        <dbReference type="ARBA" id="ARBA00023136"/>
    </source>
</evidence>
<keyword evidence="3" id="KW-0145">Chemotaxis</keyword>
<evidence type="ECO:0000256" key="10">
    <source>
        <dbReference type="SAM" id="Phobius"/>
    </source>
</evidence>
<dbReference type="CDD" id="cd06225">
    <property type="entry name" value="HAMP"/>
    <property type="match status" value="1"/>
</dbReference>
<dbReference type="PANTHER" id="PTHR32089">
    <property type="entry name" value="METHYL-ACCEPTING CHEMOTAXIS PROTEIN MCPB"/>
    <property type="match status" value="1"/>
</dbReference>
<keyword evidence="14" id="KW-1185">Reference proteome</keyword>
<dbReference type="InterPro" id="IPR004089">
    <property type="entry name" value="MCPsignal_dom"/>
</dbReference>
<dbReference type="SMART" id="SM00304">
    <property type="entry name" value="HAMP"/>
    <property type="match status" value="1"/>
</dbReference>
<feature type="transmembrane region" description="Helical" evidence="10">
    <location>
        <begin position="309"/>
        <end position="327"/>
    </location>
</feature>
<organism evidence="13 14">
    <name type="scientific">Paenibacillus enshidis</name>
    <dbReference type="NCBI Taxonomy" id="1458439"/>
    <lineage>
        <taxon>Bacteria</taxon>
        <taxon>Bacillati</taxon>
        <taxon>Bacillota</taxon>
        <taxon>Bacilli</taxon>
        <taxon>Bacillales</taxon>
        <taxon>Paenibacillaceae</taxon>
        <taxon>Paenibacillus</taxon>
    </lineage>
</organism>
<evidence type="ECO:0000256" key="4">
    <source>
        <dbReference type="ARBA" id="ARBA00022692"/>
    </source>
</evidence>
<evidence type="ECO:0000256" key="9">
    <source>
        <dbReference type="PROSITE-ProRule" id="PRU00284"/>
    </source>
</evidence>
<accession>A0ABV5ATZ8</accession>
<feature type="domain" description="Methyl-accepting transducer" evidence="11">
    <location>
        <begin position="400"/>
        <end position="650"/>
    </location>
</feature>
<keyword evidence="6 10" id="KW-0472">Membrane</keyword>
<dbReference type="Pfam" id="PF00015">
    <property type="entry name" value="MCPsignal"/>
    <property type="match status" value="1"/>
</dbReference>
<dbReference type="SUPFAM" id="SSF103190">
    <property type="entry name" value="Sensory domain-like"/>
    <property type="match status" value="1"/>
</dbReference>
<dbReference type="PROSITE" id="PS50885">
    <property type="entry name" value="HAMP"/>
    <property type="match status" value="1"/>
</dbReference>
<protein>
    <submittedName>
        <fullName evidence="13">Methyl-accepting chemotaxis protein</fullName>
    </submittedName>
</protein>
<gene>
    <name evidence="13" type="ORF">ACE41H_12990</name>
</gene>
<dbReference type="Gene3D" id="3.30.450.20">
    <property type="entry name" value="PAS domain"/>
    <property type="match status" value="1"/>
</dbReference>
<evidence type="ECO:0000256" key="5">
    <source>
        <dbReference type="ARBA" id="ARBA00022989"/>
    </source>
</evidence>
<dbReference type="Proteomes" id="UP001580346">
    <property type="component" value="Unassembled WGS sequence"/>
</dbReference>
<keyword evidence="4 10" id="KW-0812">Transmembrane</keyword>
<feature type="domain" description="HAMP" evidence="12">
    <location>
        <begin position="329"/>
        <end position="381"/>
    </location>
</feature>
<sequence length="687" mass="75081">MKPQSKVRRRFALSSLSLRVKLPLYISVLLVIALTVSGVVMYLFGAKMLLDKSMDEVKANADRIGENIYSIVKLEQQSTFIASNNKMLKDLLIDRSEGAPDEQFFSQDNELITEANSLLLANLERSLGIQVMALIDTKGTVVASSSPDSVKGDRSDREYFKEALKGEPVISDALISKTTGKLGVTFAQPIKGDDGSVLGVLSSSIDTSMFVDMLQGIQINNEGHIFVTSRDATVVYDSKDESLAGKVLEAPEYANALSLQPSRDLQTGEITNREKYIRYSKVPGADWTVFVEDSFSDIIRPLVKLLQDMVIVILAAVAAAGIAGIFLSRAITLPIVRIKELFQKQAEGDLTIRAEGSFKSEFRDLADSFNVMAENNRQLIGHMNRSIEVLNSNTKQLEETSRQTAVSIKETSIATMEISQAMESQSQNTEHMVGQFTELGNKMVSISHSSEAIRERAASIMNVFHANHEIIESLIEVNHRNEREVSNISAITSMLAESSAQIGRITGAINEIAAQTNLLALNASIEAARAGEHGRGFAVVADEIRKLAEQSSRQAGEIEGIIRQALVQVEKSNQSVGEIQNIAGLQDEFVEKTRDSFQHIIEDVTDITGRIQTMAQEITTMNHSKDELLESAHSLSAAGQEVSASAEEVTATAQEQSSMVDQLAVMVESIEQLTSALATSASRFKVE</sequence>
<keyword evidence="5 10" id="KW-1133">Transmembrane helix</keyword>
<comment type="subcellular location">
    <subcellularLocation>
        <location evidence="1">Cell membrane</location>
        <topology evidence="1">Multi-pass membrane protein</topology>
    </subcellularLocation>
</comment>
<keyword evidence="2" id="KW-1003">Cell membrane</keyword>
<proteinExistence type="inferred from homology"/>
<dbReference type="InterPro" id="IPR029151">
    <property type="entry name" value="Sensor-like_sf"/>
</dbReference>
<comment type="caution">
    <text evidence="13">The sequence shown here is derived from an EMBL/GenBank/DDBJ whole genome shotgun (WGS) entry which is preliminary data.</text>
</comment>
<evidence type="ECO:0000313" key="14">
    <source>
        <dbReference type="Proteomes" id="UP001580346"/>
    </source>
</evidence>
<dbReference type="PANTHER" id="PTHR32089:SF112">
    <property type="entry name" value="LYSOZYME-LIKE PROTEIN-RELATED"/>
    <property type="match status" value="1"/>
</dbReference>
<dbReference type="EMBL" id="JBHHMI010000010">
    <property type="protein sequence ID" value="MFB5267690.1"/>
    <property type="molecule type" value="Genomic_DNA"/>
</dbReference>
<evidence type="ECO:0000259" key="12">
    <source>
        <dbReference type="PROSITE" id="PS50885"/>
    </source>
</evidence>
<dbReference type="Pfam" id="PF02743">
    <property type="entry name" value="dCache_1"/>
    <property type="match status" value="1"/>
</dbReference>
<feature type="transmembrane region" description="Helical" evidence="10">
    <location>
        <begin position="24"/>
        <end position="44"/>
    </location>
</feature>
<comment type="similarity">
    <text evidence="8">Belongs to the methyl-accepting chemotaxis (MCP) protein family.</text>
</comment>
<evidence type="ECO:0000313" key="13">
    <source>
        <dbReference type="EMBL" id="MFB5267690.1"/>
    </source>
</evidence>
<evidence type="ECO:0000256" key="3">
    <source>
        <dbReference type="ARBA" id="ARBA00022500"/>
    </source>
</evidence>
<dbReference type="InterPro" id="IPR033479">
    <property type="entry name" value="dCache_1"/>
</dbReference>
<name>A0ABV5ATZ8_9BACL</name>
<dbReference type="InterPro" id="IPR003660">
    <property type="entry name" value="HAMP_dom"/>
</dbReference>
<dbReference type="PROSITE" id="PS50111">
    <property type="entry name" value="CHEMOTAXIS_TRANSDUC_2"/>
    <property type="match status" value="1"/>
</dbReference>
<dbReference type="SMART" id="SM00283">
    <property type="entry name" value="MA"/>
    <property type="match status" value="1"/>
</dbReference>
<dbReference type="Pfam" id="PF00672">
    <property type="entry name" value="HAMP"/>
    <property type="match status" value="1"/>
</dbReference>
<keyword evidence="7 9" id="KW-0807">Transducer</keyword>
<reference evidence="13 14" key="1">
    <citation type="submission" date="2024-09" db="EMBL/GenBank/DDBJ databases">
        <title>Paenibacillus zeirhizospherea sp. nov., isolated from surface of the maize (Zea mays) roots in a horticulture field, Hungary.</title>
        <authorList>
            <person name="Marton D."/>
            <person name="Farkas M."/>
            <person name="Bedics A."/>
            <person name="Toth E."/>
            <person name="Tancsics A."/>
            <person name="Boka K."/>
            <person name="Maroti G."/>
            <person name="Kriszt B."/>
            <person name="Cserhati M."/>
        </authorList>
    </citation>
    <scope>NUCLEOTIDE SEQUENCE [LARGE SCALE GENOMIC DNA]</scope>
    <source>
        <strain evidence="13 14">KCTC 33519</strain>
    </source>
</reference>
<evidence type="ECO:0000256" key="1">
    <source>
        <dbReference type="ARBA" id="ARBA00004651"/>
    </source>
</evidence>
<evidence type="ECO:0000259" key="11">
    <source>
        <dbReference type="PROSITE" id="PS50111"/>
    </source>
</evidence>
<evidence type="ECO:0000256" key="7">
    <source>
        <dbReference type="ARBA" id="ARBA00023224"/>
    </source>
</evidence>
<dbReference type="SUPFAM" id="SSF58104">
    <property type="entry name" value="Methyl-accepting chemotaxis protein (MCP) signaling domain"/>
    <property type="match status" value="1"/>
</dbReference>
<evidence type="ECO:0000256" key="8">
    <source>
        <dbReference type="ARBA" id="ARBA00029447"/>
    </source>
</evidence>